<proteinExistence type="inferred from homology"/>
<evidence type="ECO:0000313" key="7">
    <source>
        <dbReference type="Proteomes" id="UP000629468"/>
    </source>
</evidence>
<feature type="compositionally biased region" description="Acidic residues" evidence="4">
    <location>
        <begin position="760"/>
        <end position="769"/>
    </location>
</feature>
<feature type="region of interest" description="Disordered" evidence="4">
    <location>
        <begin position="639"/>
        <end position="769"/>
    </location>
</feature>
<evidence type="ECO:0000256" key="4">
    <source>
        <dbReference type="SAM" id="MobiDB-lite"/>
    </source>
</evidence>
<feature type="compositionally biased region" description="Low complexity" evidence="4">
    <location>
        <begin position="12"/>
        <end position="22"/>
    </location>
</feature>
<feature type="compositionally biased region" description="Low complexity" evidence="4">
    <location>
        <begin position="654"/>
        <end position="663"/>
    </location>
</feature>
<evidence type="ECO:0000256" key="2">
    <source>
        <dbReference type="ARBA" id="ARBA00023242"/>
    </source>
</evidence>
<dbReference type="EMBL" id="JABXXO010000005">
    <property type="protein sequence ID" value="KAF7777802.1"/>
    <property type="molecule type" value="Genomic_DNA"/>
</dbReference>
<feature type="compositionally biased region" description="Basic and acidic residues" evidence="4">
    <location>
        <begin position="529"/>
        <end position="547"/>
    </location>
</feature>
<dbReference type="OMA" id="GFRYTYA"/>
<dbReference type="Pfam" id="PF00622">
    <property type="entry name" value="SPRY"/>
    <property type="match status" value="1"/>
</dbReference>
<feature type="compositionally biased region" description="Basic and acidic residues" evidence="4">
    <location>
        <begin position="748"/>
        <end position="759"/>
    </location>
</feature>
<dbReference type="PROSITE" id="PS50188">
    <property type="entry name" value="B302_SPRY"/>
    <property type="match status" value="1"/>
</dbReference>
<name>A0A8H7KII8_AGABI</name>
<organism evidence="6 7">
    <name type="scientific">Agaricus bisporus var. burnettii</name>
    <dbReference type="NCBI Taxonomy" id="192524"/>
    <lineage>
        <taxon>Eukaryota</taxon>
        <taxon>Fungi</taxon>
        <taxon>Dikarya</taxon>
        <taxon>Basidiomycota</taxon>
        <taxon>Agaricomycotina</taxon>
        <taxon>Agaricomycetes</taxon>
        <taxon>Agaricomycetidae</taxon>
        <taxon>Agaricales</taxon>
        <taxon>Agaricineae</taxon>
        <taxon>Agaricaceae</taxon>
        <taxon>Agaricus</taxon>
    </lineage>
</organism>
<dbReference type="Gene3D" id="2.60.120.920">
    <property type="match status" value="1"/>
</dbReference>
<dbReference type="InterPro" id="IPR003877">
    <property type="entry name" value="SPRY_dom"/>
</dbReference>
<evidence type="ECO:0000256" key="1">
    <source>
        <dbReference type="ARBA" id="ARBA00004123"/>
    </source>
</evidence>
<feature type="compositionally biased region" description="Acidic residues" evidence="4">
    <location>
        <begin position="735"/>
        <end position="747"/>
    </location>
</feature>
<comment type="similarity">
    <text evidence="3">Belongs to the cclA family.</text>
</comment>
<dbReference type="InterPro" id="IPR037353">
    <property type="entry name" value="ASH2"/>
</dbReference>
<feature type="region of interest" description="Disordered" evidence="4">
    <location>
        <begin position="522"/>
        <end position="623"/>
    </location>
</feature>
<feature type="domain" description="B30.2/SPRY" evidence="5">
    <location>
        <begin position="121"/>
        <end position="325"/>
    </location>
</feature>
<feature type="compositionally biased region" description="Polar residues" evidence="4">
    <location>
        <begin position="323"/>
        <end position="332"/>
    </location>
</feature>
<feature type="region of interest" description="Disordered" evidence="4">
    <location>
        <begin position="1"/>
        <end position="69"/>
    </location>
</feature>
<feature type="compositionally biased region" description="Basic and acidic residues" evidence="4">
    <location>
        <begin position="554"/>
        <end position="587"/>
    </location>
</feature>
<feature type="compositionally biased region" description="Acidic residues" evidence="4">
    <location>
        <begin position="718"/>
        <end position="728"/>
    </location>
</feature>
<dbReference type="SMART" id="SM00449">
    <property type="entry name" value="SPRY"/>
    <property type="match status" value="1"/>
</dbReference>
<feature type="region of interest" description="Disordered" evidence="4">
    <location>
        <begin position="465"/>
        <end position="500"/>
    </location>
</feature>
<feature type="compositionally biased region" description="Low complexity" evidence="4">
    <location>
        <begin position="37"/>
        <end position="63"/>
    </location>
</feature>
<keyword evidence="2" id="KW-0539">Nucleus</keyword>
<dbReference type="InterPro" id="IPR001870">
    <property type="entry name" value="B30.2/SPRY"/>
</dbReference>
<sequence>MSSPPPENILASNGSSNGTNGSLPPPAQPSRKRKRAPPAASSPAPSDTASTPAASTPNAPTNDSLVTRGDLSSRPILSISRGPIFVPCDTITYTATNVTAEYSKTDLIAVNRIGFRYVPAGINPPGHATACRTIESSPTSYRVSWEDRSPFIKVTKDGLGLVGSSGFRSARCNAPMREGKWYLEVKILNGGGDRLQQNGLSVEEGGKASKEGAYVRLGWGRREATLNGPVGLDGYSYGYRDKTGEKVTLSRPRPYGKPYASGDVVGMYISLPPRRVANPKDAQDPAHIRRERIPIDLKGQEVFEILEYPQCKEMSALMDYSGISTQSSSVPSNAGKKSGPNAGKPPETTTKSSPAKPQQHLRSLPTLGSESKIVFFVNGECQGIGFQDLYDYLQLRQPKDKTQRAKERKRAKEGVKEHRENPFDDGWLGYYPFISLFNDASVCINPGPDFEYPPPPDIDALLDGRDPFAPPASNPEIKLETSGGNRSQMDTDPDLDVKPTRTWRPACERYAEFMREQWELDEFEEEEARSDLTRWQENNKREEEKAEQRKKKRREADAKRKAKKAAETDVKKREVSLLKEDLERERLGAANTSNLLGGPLMLGIGLGGATSHTSSSYPSPSPLRFSTAAYDLDKEIEAAALGSERSSIVPRGRSTTSEPQEQSPPEEGDLVIGPETNREHERKEGESGIGFKVSDGHSPTPTAGSYVGPGGSEYASDFQEDAEREPEENGAGYGEPEEVEEEEEGEVEDRRVKPKIEYVREEEEEEEEG</sequence>
<evidence type="ECO:0000256" key="3">
    <source>
        <dbReference type="ARBA" id="ARBA00038149"/>
    </source>
</evidence>
<dbReference type="InterPro" id="IPR043136">
    <property type="entry name" value="B30.2/SPRY_sf"/>
</dbReference>
<feature type="region of interest" description="Disordered" evidence="4">
    <location>
        <begin position="323"/>
        <end position="361"/>
    </location>
</feature>
<dbReference type="PANTHER" id="PTHR10598:SF0">
    <property type="entry name" value="SET1_ASH2 HISTONE METHYLTRANSFERASE COMPLEX SUBUNIT ASH2"/>
    <property type="match status" value="1"/>
</dbReference>
<dbReference type="AlphaFoldDB" id="A0A8H7KII8"/>
<reference evidence="6 7" key="1">
    <citation type="journal article" name="Sci. Rep.">
        <title>Telomere-to-telomere assembled and centromere annotated genomes of the two main subspecies of the button mushroom Agaricus bisporus reveal especially polymorphic chromosome ends.</title>
        <authorList>
            <person name="Sonnenberg A.S.M."/>
            <person name="Sedaghat-Telgerd N."/>
            <person name="Lavrijssen B."/>
            <person name="Ohm R.A."/>
            <person name="Hendrickx P.M."/>
            <person name="Scholtmeijer K."/>
            <person name="Baars J.J.P."/>
            <person name="van Peer A."/>
        </authorList>
    </citation>
    <scope>NUCLEOTIDE SEQUENCE [LARGE SCALE GENOMIC DNA]</scope>
    <source>
        <strain evidence="6 7">H119_p4</strain>
    </source>
</reference>
<evidence type="ECO:0000313" key="6">
    <source>
        <dbReference type="EMBL" id="KAF7777802.1"/>
    </source>
</evidence>
<protein>
    <recommendedName>
        <fullName evidence="5">B30.2/SPRY domain-containing protein</fullName>
    </recommendedName>
</protein>
<dbReference type="SUPFAM" id="SSF49899">
    <property type="entry name" value="Concanavalin A-like lectins/glucanases"/>
    <property type="match status" value="1"/>
</dbReference>
<dbReference type="Proteomes" id="UP000629468">
    <property type="component" value="Unassembled WGS sequence"/>
</dbReference>
<evidence type="ECO:0000259" key="5">
    <source>
        <dbReference type="PROSITE" id="PS50188"/>
    </source>
</evidence>
<dbReference type="GO" id="GO:0048188">
    <property type="term" value="C:Set1C/COMPASS complex"/>
    <property type="evidence" value="ECO:0007669"/>
    <property type="project" value="InterPro"/>
</dbReference>
<comment type="subcellular location">
    <subcellularLocation>
        <location evidence="1">Nucleus</location>
    </subcellularLocation>
</comment>
<feature type="compositionally biased region" description="Polar residues" evidence="4">
    <location>
        <begin position="347"/>
        <end position="356"/>
    </location>
</feature>
<gene>
    <name evidence="6" type="ORF">Agabi119p4_3874</name>
</gene>
<dbReference type="InterPro" id="IPR013320">
    <property type="entry name" value="ConA-like_dom_sf"/>
</dbReference>
<comment type="caution">
    <text evidence="6">The sequence shown here is derived from an EMBL/GenBank/DDBJ whole genome shotgun (WGS) entry which is preliminary data.</text>
</comment>
<feature type="compositionally biased region" description="Basic and acidic residues" evidence="4">
    <location>
        <begin position="676"/>
        <end position="686"/>
    </location>
</feature>
<dbReference type="PANTHER" id="PTHR10598">
    <property type="entry name" value="SET1/ASH2 HISTONE METHYLTRANSFERASE COMPLEX SUBUNIT ASH2"/>
    <property type="match status" value="1"/>
</dbReference>
<accession>A0A8H7KII8</accession>
<dbReference type="CDD" id="cd12872">
    <property type="entry name" value="SPRY_Ash2"/>
    <property type="match status" value="1"/>
</dbReference>
<dbReference type="GO" id="GO:0000976">
    <property type="term" value="F:transcription cis-regulatory region binding"/>
    <property type="evidence" value="ECO:0007669"/>
    <property type="project" value="TreeGrafter"/>
</dbReference>